<evidence type="ECO:0000256" key="5">
    <source>
        <dbReference type="ARBA" id="ARBA00022598"/>
    </source>
</evidence>
<dbReference type="GO" id="GO:0004814">
    <property type="term" value="F:arginine-tRNA ligase activity"/>
    <property type="evidence" value="ECO:0007669"/>
    <property type="project" value="UniProtKB-UniRule"/>
</dbReference>
<dbReference type="PANTHER" id="PTHR11956">
    <property type="entry name" value="ARGINYL-TRNA SYNTHETASE"/>
    <property type="match status" value="1"/>
</dbReference>
<comment type="similarity">
    <text evidence="2 11 12">Belongs to the class-I aminoacyl-tRNA synthetase family.</text>
</comment>
<dbReference type="Pfam" id="PF05746">
    <property type="entry name" value="DALR_1"/>
    <property type="match status" value="1"/>
</dbReference>
<keyword evidence="6 11" id="KW-0547">Nucleotide-binding</keyword>
<feature type="domain" description="DALR anticodon binding" evidence="13">
    <location>
        <begin position="415"/>
        <end position="529"/>
    </location>
</feature>
<dbReference type="InterPro" id="IPR005148">
    <property type="entry name" value="Arg-tRNA-synth_N"/>
</dbReference>
<dbReference type="InterPro" id="IPR036695">
    <property type="entry name" value="Arg-tRNA-synth_N_sf"/>
</dbReference>
<organism evidence="16 18">
    <name type="scientific">Halarcobacter bivalviorum</name>
    <dbReference type="NCBI Taxonomy" id="663364"/>
    <lineage>
        <taxon>Bacteria</taxon>
        <taxon>Pseudomonadati</taxon>
        <taxon>Campylobacterota</taxon>
        <taxon>Epsilonproteobacteria</taxon>
        <taxon>Campylobacterales</taxon>
        <taxon>Arcobacteraceae</taxon>
        <taxon>Halarcobacter</taxon>
    </lineage>
</organism>
<dbReference type="NCBIfam" id="TIGR00456">
    <property type="entry name" value="argS"/>
    <property type="match status" value="1"/>
</dbReference>
<evidence type="ECO:0000256" key="6">
    <source>
        <dbReference type="ARBA" id="ARBA00022741"/>
    </source>
</evidence>
<dbReference type="KEGG" id="hbv:ABIV_2276"/>
<dbReference type="FunFam" id="3.40.50.620:FF:000062">
    <property type="entry name" value="Arginine--tRNA ligase"/>
    <property type="match status" value="1"/>
</dbReference>
<dbReference type="InterPro" id="IPR035684">
    <property type="entry name" value="ArgRS_core"/>
</dbReference>
<dbReference type="GO" id="GO:0005737">
    <property type="term" value="C:cytoplasm"/>
    <property type="evidence" value="ECO:0007669"/>
    <property type="project" value="UniProtKB-SubCell"/>
</dbReference>
<name>A0AAX2AB35_9BACT</name>
<dbReference type="PANTHER" id="PTHR11956:SF5">
    <property type="entry name" value="ARGININE--TRNA LIGASE, CYTOPLASMIC"/>
    <property type="match status" value="1"/>
</dbReference>
<keyword evidence="18" id="KW-1185">Reference proteome</keyword>
<protein>
    <recommendedName>
        <fullName evidence="11">Arginine--tRNA ligase</fullName>
        <ecNumber evidence="11">6.1.1.19</ecNumber>
    </recommendedName>
    <alternativeName>
        <fullName evidence="11">Arginyl-tRNA synthetase</fullName>
        <shortName evidence="11">ArgRS</shortName>
    </alternativeName>
</protein>
<dbReference type="EMBL" id="PDKM01000003">
    <property type="protein sequence ID" value="RXK10298.1"/>
    <property type="molecule type" value="Genomic_DNA"/>
</dbReference>
<dbReference type="InterPro" id="IPR001412">
    <property type="entry name" value="aa-tRNA-synth_I_CS"/>
</dbReference>
<dbReference type="Proteomes" id="UP000289193">
    <property type="component" value="Unassembled WGS sequence"/>
</dbReference>
<evidence type="ECO:0000313" key="15">
    <source>
        <dbReference type="EMBL" id="AXH13251.1"/>
    </source>
</evidence>
<dbReference type="Pfam" id="PF00750">
    <property type="entry name" value="tRNA-synt_1d"/>
    <property type="match status" value="1"/>
</dbReference>
<evidence type="ECO:0000313" key="16">
    <source>
        <dbReference type="EMBL" id="RXK10298.1"/>
    </source>
</evidence>
<dbReference type="GO" id="GO:0006420">
    <property type="term" value="P:arginyl-tRNA aminoacylation"/>
    <property type="evidence" value="ECO:0007669"/>
    <property type="project" value="UniProtKB-UniRule"/>
</dbReference>
<dbReference type="Gene3D" id="3.40.50.620">
    <property type="entry name" value="HUPs"/>
    <property type="match status" value="1"/>
</dbReference>
<dbReference type="Pfam" id="PF03485">
    <property type="entry name" value="Arg_tRNA_synt_N"/>
    <property type="match status" value="1"/>
</dbReference>
<dbReference type="InterPro" id="IPR001278">
    <property type="entry name" value="Arg-tRNA-ligase"/>
</dbReference>
<dbReference type="SUPFAM" id="SSF52374">
    <property type="entry name" value="Nucleotidylyl transferase"/>
    <property type="match status" value="1"/>
</dbReference>
<keyword evidence="9 11" id="KW-0030">Aminoacyl-tRNA synthetase</keyword>
<evidence type="ECO:0000256" key="1">
    <source>
        <dbReference type="ARBA" id="ARBA00004496"/>
    </source>
</evidence>
<evidence type="ECO:0000256" key="2">
    <source>
        <dbReference type="ARBA" id="ARBA00005594"/>
    </source>
</evidence>
<dbReference type="Gene3D" id="1.10.730.10">
    <property type="entry name" value="Isoleucyl-tRNA Synthetase, Domain 1"/>
    <property type="match status" value="1"/>
</dbReference>
<evidence type="ECO:0000259" key="13">
    <source>
        <dbReference type="SMART" id="SM00836"/>
    </source>
</evidence>
<sequence>MQEIVKNHIESILEKEVVLEKPKDISLGHFATPVAFSLAKEFRKSPMVIAEELANKFSESTLFEKVESVKGFINFTLSKSFLEEETNKALALKDEFAKENLKDEKILLEYVSANPTGPLHIGHARGAIAGDALARVGRHLGYDITTEYYVNDAGAQMDLLGLSLALAGQETILNLEVEYPEKYYRGDYLFDIAKEVAQELGTDIFTDESRQMELALFAKERVLELIKKDMADLGIVFDNYVSEKSLYSSWDSTKEALEKNGSLYEKDDKLWIKSSELGDDVDRVVVRDNGIPTYLAGDIIYHKNKYDRNYDRYINIWGADHHGYIARVKAAIKFLGNDPEKLEVLLAQMVQLLKGGEPYKMSKRAGNVILMSDIVEEIGSDALRFVFLTKKSDTHLDFDIDKLKNQDSSNPIFYINYAYARINQVFKKAEKSFENVVNISYENLNNDSINLVYESLLLPSILNEAFNKRDMQKITDYLYSLASSIHRFYNEHKIVGNEREDEYLKVLSLCSLSIKTSLNLLGIRPKETM</sequence>
<dbReference type="EC" id="6.1.1.19" evidence="11"/>
<keyword evidence="5 11" id="KW-0436">Ligase</keyword>
<comment type="subcellular location">
    <subcellularLocation>
        <location evidence="1 11">Cytoplasm</location>
    </subcellularLocation>
</comment>
<keyword evidence="7 11" id="KW-0067">ATP-binding</keyword>
<reference evidence="16 18" key="1">
    <citation type="submission" date="2017-10" db="EMBL/GenBank/DDBJ databases">
        <title>Genomics of the genus Arcobacter.</title>
        <authorList>
            <person name="Perez-Cataluna A."/>
            <person name="Figueras M.J."/>
        </authorList>
    </citation>
    <scope>NUCLEOTIDE SEQUENCE [LARGE SCALE GENOMIC DNA]</scope>
    <source>
        <strain evidence="16 18">CECT 7835</strain>
    </source>
</reference>
<reference evidence="15 17" key="2">
    <citation type="submission" date="2018-07" db="EMBL/GenBank/DDBJ databases">
        <title>Complete genome of the Arcobacter bivalviorum type strain LMG 26154.</title>
        <authorList>
            <person name="Miller W.G."/>
            <person name="Yee E."/>
            <person name="Bono J.L."/>
        </authorList>
    </citation>
    <scope>NUCLEOTIDE SEQUENCE [LARGE SCALE GENOMIC DNA]</scope>
    <source>
        <strain evidence="15 17">LMG 26154</strain>
    </source>
</reference>
<keyword evidence="4 11" id="KW-0963">Cytoplasm</keyword>
<evidence type="ECO:0000256" key="10">
    <source>
        <dbReference type="ARBA" id="ARBA00049339"/>
    </source>
</evidence>
<evidence type="ECO:0000256" key="3">
    <source>
        <dbReference type="ARBA" id="ARBA00011245"/>
    </source>
</evidence>
<feature type="domain" description="Arginyl tRNA synthetase N-terminal" evidence="14">
    <location>
        <begin position="3"/>
        <end position="77"/>
    </location>
</feature>
<dbReference type="SMART" id="SM00836">
    <property type="entry name" value="DALR_1"/>
    <property type="match status" value="1"/>
</dbReference>
<dbReference type="Proteomes" id="UP000253850">
    <property type="component" value="Chromosome"/>
</dbReference>
<gene>
    <name evidence="11 15" type="primary">argS</name>
    <name evidence="15" type="ORF">ABIV_2276</name>
    <name evidence="16" type="ORF">CRV05_07120</name>
</gene>
<keyword evidence="8 11" id="KW-0648">Protein biosynthesis</keyword>
<accession>A0AAX2AB35</accession>
<proteinExistence type="inferred from homology"/>
<dbReference type="EMBL" id="CP031217">
    <property type="protein sequence ID" value="AXH13251.1"/>
    <property type="molecule type" value="Genomic_DNA"/>
</dbReference>
<dbReference type="HAMAP" id="MF_00123">
    <property type="entry name" value="Arg_tRNA_synth"/>
    <property type="match status" value="1"/>
</dbReference>
<dbReference type="Gene3D" id="3.30.1360.70">
    <property type="entry name" value="Arginyl tRNA synthetase N-terminal domain"/>
    <property type="match status" value="1"/>
</dbReference>
<dbReference type="InterPro" id="IPR014729">
    <property type="entry name" value="Rossmann-like_a/b/a_fold"/>
</dbReference>
<evidence type="ECO:0000313" key="18">
    <source>
        <dbReference type="Proteomes" id="UP000289193"/>
    </source>
</evidence>
<dbReference type="AlphaFoldDB" id="A0AAX2AB35"/>
<dbReference type="CDD" id="cd00671">
    <property type="entry name" value="ArgRS_core"/>
    <property type="match status" value="1"/>
</dbReference>
<evidence type="ECO:0000313" key="17">
    <source>
        <dbReference type="Proteomes" id="UP000253850"/>
    </source>
</evidence>
<evidence type="ECO:0000256" key="12">
    <source>
        <dbReference type="RuleBase" id="RU363038"/>
    </source>
</evidence>
<evidence type="ECO:0000256" key="9">
    <source>
        <dbReference type="ARBA" id="ARBA00023146"/>
    </source>
</evidence>
<dbReference type="GO" id="GO:0005524">
    <property type="term" value="F:ATP binding"/>
    <property type="evidence" value="ECO:0007669"/>
    <property type="project" value="UniProtKB-UniRule"/>
</dbReference>
<dbReference type="InterPro" id="IPR008909">
    <property type="entry name" value="DALR_anticod-bd"/>
</dbReference>
<feature type="short sequence motif" description="'HIGH' region" evidence="11">
    <location>
        <begin position="113"/>
        <end position="123"/>
    </location>
</feature>
<dbReference type="SUPFAM" id="SSF55190">
    <property type="entry name" value="Arginyl-tRNA synthetase (ArgRS), N-terminal 'additional' domain"/>
    <property type="match status" value="1"/>
</dbReference>
<comment type="catalytic activity">
    <reaction evidence="10 11">
        <text>tRNA(Arg) + L-arginine + ATP = L-arginyl-tRNA(Arg) + AMP + diphosphate</text>
        <dbReference type="Rhea" id="RHEA:20301"/>
        <dbReference type="Rhea" id="RHEA-COMP:9658"/>
        <dbReference type="Rhea" id="RHEA-COMP:9673"/>
        <dbReference type="ChEBI" id="CHEBI:30616"/>
        <dbReference type="ChEBI" id="CHEBI:32682"/>
        <dbReference type="ChEBI" id="CHEBI:33019"/>
        <dbReference type="ChEBI" id="CHEBI:78442"/>
        <dbReference type="ChEBI" id="CHEBI:78513"/>
        <dbReference type="ChEBI" id="CHEBI:456215"/>
        <dbReference type="EC" id="6.1.1.19"/>
    </reaction>
</comment>
<evidence type="ECO:0000256" key="11">
    <source>
        <dbReference type="HAMAP-Rule" id="MF_00123"/>
    </source>
</evidence>
<dbReference type="PRINTS" id="PR01038">
    <property type="entry name" value="TRNASYNTHARG"/>
</dbReference>
<dbReference type="InterPro" id="IPR009080">
    <property type="entry name" value="tRNAsynth_Ia_anticodon-bd"/>
</dbReference>
<evidence type="ECO:0000259" key="14">
    <source>
        <dbReference type="SMART" id="SM01016"/>
    </source>
</evidence>
<dbReference type="SMART" id="SM01016">
    <property type="entry name" value="Arg_tRNA_synt_N"/>
    <property type="match status" value="1"/>
</dbReference>
<evidence type="ECO:0000256" key="7">
    <source>
        <dbReference type="ARBA" id="ARBA00022840"/>
    </source>
</evidence>
<evidence type="ECO:0000256" key="8">
    <source>
        <dbReference type="ARBA" id="ARBA00022917"/>
    </source>
</evidence>
<evidence type="ECO:0000256" key="4">
    <source>
        <dbReference type="ARBA" id="ARBA00022490"/>
    </source>
</evidence>
<comment type="subunit">
    <text evidence="3 11">Monomer.</text>
</comment>
<dbReference type="RefSeq" id="WP_114840038.1">
    <property type="nucleotide sequence ID" value="NZ_CP031217.1"/>
</dbReference>
<dbReference type="SUPFAM" id="SSF47323">
    <property type="entry name" value="Anticodon-binding domain of a subclass of class I aminoacyl-tRNA synthetases"/>
    <property type="match status" value="1"/>
</dbReference>
<dbReference type="PROSITE" id="PS00178">
    <property type="entry name" value="AA_TRNA_LIGASE_I"/>
    <property type="match status" value="1"/>
</dbReference>